<evidence type="ECO:0000313" key="3">
    <source>
        <dbReference type="Proteomes" id="UP000233742"/>
    </source>
</evidence>
<evidence type="ECO:0000256" key="1">
    <source>
        <dbReference type="HAMAP-Rule" id="MF_00775"/>
    </source>
</evidence>
<dbReference type="EMBL" id="CP025408">
    <property type="protein sequence ID" value="AUH32632.1"/>
    <property type="molecule type" value="Genomic_DNA"/>
</dbReference>
<gene>
    <name evidence="2" type="ORF">CUV01_03870</name>
</gene>
<dbReference type="KEGG" id="paro:CUV01_03870"/>
<dbReference type="PANTHER" id="PTHR37315:SF1">
    <property type="entry name" value="UPF0311 PROTEIN BLR7842"/>
    <property type="match status" value="1"/>
</dbReference>
<dbReference type="OrthoDB" id="5294829at2"/>
<comment type="similarity">
    <text evidence="1">Belongs to the UPF0311 family.</text>
</comment>
<proteinExistence type="inferred from homology"/>
<accession>A0A2K9EX46</accession>
<dbReference type="HAMAP" id="MF_00775">
    <property type="entry name" value="UPF0311"/>
    <property type="match status" value="1"/>
</dbReference>
<reference evidence="2 3" key="1">
    <citation type="submission" date="2017-12" db="EMBL/GenBank/DDBJ databases">
        <authorList>
            <person name="Hurst M.R.H."/>
        </authorList>
    </citation>
    <scope>NUCLEOTIDE SEQUENCE [LARGE SCALE GENOMIC DNA]</scope>
    <source>
        <strain evidence="2 3">BM15</strain>
    </source>
</reference>
<name>A0A2K9EX46_9RHOB</name>
<dbReference type="Proteomes" id="UP000233742">
    <property type="component" value="Chromosome"/>
</dbReference>
<protein>
    <recommendedName>
        <fullName evidence="1">UPF0311 protein CUV01_03870</fullName>
    </recommendedName>
</protein>
<evidence type="ECO:0000313" key="2">
    <source>
        <dbReference type="EMBL" id="AUH32632.1"/>
    </source>
</evidence>
<dbReference type="AlphaFoldDB" id="A0A2K9EX46"/>
<dbReference type="InterPro" id="IPR020915">
    <property type="entry name" value="UPF0311"/>
</dbReference>
<sequence length="157" mass="17103">MTTPGPLPKPGLELACRLSVKLASPLEKGAAPGGQWRIIPIIGGTVDGPKLRGTVLNLGADWQTVWDSHAELDTRYAMETHDGALIDVRNFGYRHGPPEVLARIAAGNAVDPSEYYMRTQARLQSGDPRYQWVNRTIFIGTGHRLADAVQLALYAVT</sequence>
<dbReference type="RefSeq" id="WP_101459307.1">
    <property type="nucleotide sequence ID" value="NZ_CP025408.1"/>
</dbReference>
<organism evidence="2 3">
    <name type="scientific">Paracoccus tegillarcae</name>
    <dbReference type="NCBI Taxonomy" id="1529068"/>
    <lineage>
        <taxon>Bacteria</taxon>
        <taxon>Pseudomonadati</taxon>
        <taxon>Pseudomonadota</taxon>
        <taxon>Alphaproteobacteria</taxon>
        <taxon>Rhodobacterales</taxon>
        <taxon>Paracoccaceae</taxon>
        <taxon>Paracoccus</taxon>
    </lineage>
</organism>
<dbReference type="PANTHER" id="PTHR37315">
    <property type="entry name" value="UPF0311 PROTEIN BLR7842"/>
    <property type="match status" value="1"/>
</dbReference>
<keyword evidence="3" id="KW-1185">Reference proteome</keyword>
<dbReference type="Gene3D" id="2.40.160.20">
    <property type="match status" value="1"/>
</dbReference>
<dbReference type="Pfam" id="PF11578">
    <property type="entry name" value="DUF3237"/>
    <property type="match status" value="1"/>
</dbReference>